<dbReference type="Pfam" id="PF02699">
    <property type="entry name" value="YajC"/>
    <property type="match status" value="1"/>
</dbReference>
<name>A0AAJ6AKX6_9MICC</name>
<protein>
    <submittedName>
        <fullName evidence="12">Preprotein translocase subunit YajC</fullName>
    </submittedName>
</protein>
<comment type="subcellular location">
    <subcellularLocation>
        <location evidence="1">Cell membrane</location>
        <topology evidence="1">Single-pass membrane protein</topology>
    </subcellularLocation>
</comment>
<keyword evidence="5 11" id="KW-0812">Transmembrane</keyword>
<dbReference type="EMBL" id="CP122566">
    <property type="protein sequence ID" value="WGH93917.1"/>
    <property type="molecule type" value="Genomic_DNA"/>
</dbReference>
<evidence type="ECO:0000256" key="5">
    <source>
        <dbReference type="ARBA" id="ARBA00022692"/>
    </source>
</evidence>
<keyword evidence="6" id="KW-0653">Protein transport</keyword>
<keyword evidence="9 11" id="KW-0472">Membrane</keyword>
<evidence type="ECO:0000256" key="2">
    <source>
        <dbReference type="ARBA" id="ARBA00006742"/>
    </source>
</evidence>
<dbReference type="InterPro" id="IPR003849">
    <property type="entry name" value="Preprotein_translocase_YajC"/>
</dbReference>
<dbReference type="GO" id="GO:0005886">
    <property type="term" value="C:plasma membrane"/>
    <property type="evidence" value="ECO:0007669"/>
    <property type="project" value="UniProtKB-SubCell"/>
</dbReference>
<evidence type="ECO:0000313" key="13">
    <source>
        <dbReference type="Proteomes" id="UP001224674"/>
    </source>
</evidence>
<evidence type="ECO:0000256" key="8">
    <source>
        <dbReference type="ARBA" id="ARBA00023010"/>
    </source>
</evidence>
<dbReference type="GO" id="GO:0015031">
    <property type="term" value="P:protein transport"/>
    <property type="evidence" value="ECO:0007669"/>
    <property type="project" value="UniProtKB-KW"/>
</dbReference>
<comment type="similarity">
    <text evidence="2">Belongs to the YajC family.</text>
</comment>
<organism evidence="12 13">
    <name type="scientific">Auritidibacter ignavus</name>
    <dbReference type="NCBI Taxonomy" id="678932"/>
    <lineage>
        <taxon>Bacteria</taxon>
        <taxon>Bacillati</taxon>
        <taxon>Actinomycetota</taxon>
        <taxon>Actinomycetes</taxon>
        <taxon>Micrococcales</taxon>
        <taxon>Micrococcaceae</taxon>
        <taxon>Auritidibacter</taxon>
    </lineage>
</organism>
<dbReference type="NCBIfam" id="TIGR00739">
    <property type="entry name" value="yajC"/>
    <property type="match status" value="1"/>
</dbReference>
<sequence>MHFADLTQLVNPLAQNAEGGGGFGAGFLIVMLVIFGLLIFLSMRGTRKQQKKQMETRQALAPGVEVMTAAGIFGTVISVNHDDNKVVLEVSPGNSVTVHLQTIAQVIEPVADTADSTASSEPTPDESNKIVINSENRDATDTQASGNPEDPREEYGSTEETDKDSPNDDEKK</sequence>
<dbReference type="RefSeq" id="WP_279675184.1">
    <property type="nucleotide sequence ID" value="NZ_CP122566.1"/>
</dbReference>
<reference evidence="12 13" key="1">
    <citation type="submission" date="2023-03" db="EMBL/GenBank/DDBJ databases">
        <title>Complete genome sequences of several Auritidibacter ignavus strains isolated from ear infections.</title>
        <authorList>
            <person name="Baehr T."/>
            <person name="Baumhoegger A.M."/>
        </authorList>
    </citation>
    <scope>NUCLEOTIDE SEQUENCE [LARGE SCALE GENOMIC DNA]</scope>
    <source>
        <strain evidence="12 13">BABAE-6</strain>
    </source>
</reference>
<evidence type="ECO:0000313" key="12">
    <source>
        <dbReference type="EMBL" id="WGH93917.1"/>
    </source>
</evidence>
<accession>A0AAJ6AKX6</accession>
<evidence type="ECO:0000256" key="6">
    <source>
        <dbReference type="ARBA" id="ARBA00022927"/>
    </source>
</evidence>
<keyword evidence="8" id="KW-0811">Translocation</keyword>
<dbReference type="SMART" id="SM01323">
    <property type="entry name" value="YajC"/>
    <property type="match status" value="1"/>
</dbReference>
<dbReference type="AlphaFoldDB" id="A0AAJ6AKX6"/>
<keyword evidence="13" id="KW-1185">Reference proteome</keyword>
<evidence type="ECO:0000256" key="11">
    <source>
        <dbReference type="SAM" id="Phobius"/>
    </source>
</evidence>
<feature type="region of interest" description="Disordered" evidence="10">
    <location>
        <begin position="112"/>
        <end position="172"/>
    </location>
</feature>
<feature type="transmembrane region" description="Helical" evidence="11">
    <location>
        <begin position="20"/>
        <end position="43"/>
    </location>
</feature>
<evidence type="ECO:0000256" key="3">
    <source>
        <dbReference type="ARBA" id="ARBA00022448"/>
    </source>
</evidence>
<keyword evidence="4" id="KW-1003">Cell membrane</keyword>
<evidence type="ECO:0000256" key="10">
    <source>
        <dbReference type="SAM" id="MobiDB-lite"/>
    </source>
</evidence>
<keyword evidence="7 11" id="KW-1133">Transmembrane helix</keyword>
<gene>
    <name evidence="12" type="primary">yajC</name>
    <name evidence="12" type="ORF">QDX21_03715</name>
</gene>
<feature type="compositionally biased region" description="Basic and acidic residues" evidence="10">
    <location>
        <begin position="163"/>
        <end position="172"/>
    </location>
</feature>
<dbReference type="Proteomes" id="UP001224674">
    <property type="component" value="Chromosome"/>
</dbReference>
<evidence type="ECO:0000256" key="4">
    <source>
        <dbReference type="ARBA" id="ARBA00022475"/>
    </source>
</evidence>
<evidence type="ECO:0000256" key="1">
    <source>
        <dbReference type="ARBA" id="ARBA00004162"/>
    </source>
</evidence>
<evidence type="ECO:0000256" key="7">
    <source>
        <dbReference type="ARBA" id="ARBA00022989"/>
    </source>
</evidence>
<dbReference type="PANTHER" id="PTHR33909">
    <property type="entry name" value="SEC TRANSLOCON ACCESSORY COMPLEX SUBUNIT YAJC"/>
    <property type="match status" value="1"/>
</dbReference>
<proteinExistence type="inferred from homology"/>
<evidence type="ECO:0000256" key="9">
    <source>
        <dbReference type="ARBA" id="ARBA00023136"/>
    </source>
</evidence>
<dbReference type="PANTHER" id="PTHR33909:SF1">
    <property type="entry name" value="SEC TRANSLOCON ACCESSORY COMPLEX SUBUNIT YAJC"/>
    <property type="match status" value="1"/>
</dbReference>
<keyword evidence="3" id="KW-0813">Transport</keyword>